<keyword evidence="5 11" id="KW-0808">Transferase</keyword>
<protein>
    <recommendedName>
        <fullName evidence="11">RNA methyltransferase</fullName>
        <ecNumber evidence="11">2.1.1.-</ecNumber>
    </recommendedName>
</protein>
<dbReference type="InterPro" id="IPR010675">
    <property type="entry name" value="Bin3_C"/>
</dbReference>
<dbReference type="Proteomes" id="UP000288216">
    <property type="component" value="Unassembled WGS sequence"/>
</dbReference>
<gene>
    <name evidence="13" type="ORF">scyTo_0022291</name>
</gene>
<feature type="domain" description="Bin3-type SAM" evidence="12">
    <location>
        <begin position="40"/>
        <end position="260"/>
    </location>
</feature>
<evidence type="ECO:0000256" key="3">
    <source>
        <dbReference type="ARBA" id="ARBA00022490"/>
    </source>
</evidence>
<evidence type="ECO:0000256" key="6">
    <source>
        <dbReference type="ARBA" id="ARBA00022691"/>
    </source>
</evidence>
<dbReference type="OrthoDB" id="273070at2759"/>
<dbReference type="Gene3D" id="3.40.50.150">
    <property type="entry name" value="Vaccinia Virus protein VP39"/>
    <property type="match status" value="1"/>
</dbReference>
<sequence>MAAPMCEVKPERGRAENEQCEPGAAPYGNFVNYYRFNPPGERLRLIPPADLAAVFPGGRTVALDVGCNCGDFSIAMYKHLCDLKENLKWVTPGEMDLKLLGCDIDADLIQRATESNSFPESISYVTLDVMDLASRAAVLKPYLDKFDRTAFDICFCMSVTMWIHLNHGDQGLLDFLLCVSGLCKALLIEPQPWKCYRSAARRLRKLGQSKFDHFKSLSIKGDVAQKIQQFLITDCKMELVRCFGSTGWDRSLLLFKKSSLSQD</sequence>
<keyword evidence="4 11" id="KW-0489">Methyltransferase</keyword>
<evidence type="ECO:0000256" key="1">
    <source>
        <dbReference type="ARBA" id="ARBA00004496"/>
    </source>
</evidence>
<evidence type="ECO:0000256" key="11">
    <source>
        <dbReference type="RuleBase" id="RU367087"/>
    </source>
</evidence>
<dbReference type="PANTHER" id="PTHR12315">
    <property type="entry name" value="BICOID-INTERACTING PROTEIN RELATED"/>
    <property type="match status" value="1"/>
</dbReference>
<evidence type="ECO:0000256" key="9">
    <source>
        <dbReference type="ARBA" id="ARBA00045273"/>
    </source>
</evidence>
<evidence type="ECO:0000256" key="10">
    <source>
        <dbReference type="PROSITE-ProRule" id="PRU00848"/>
    </source>
</evidence>
<dbReference type="FunFam" id="3.40.50.150:FF:000138">
    <property type="entry name" value="BCDIN3 domain containing RNA methyltransferase"/>
    <property type="match status" value="1"/>
</dbReference>
<evidence type="ECO:0000256" key="7">
    <source>
        <dbReference type="ARBA" id="ARBA00044650"/>
    </source>
</evidence>
<comment type="subcellular location">
    <subcellularLocation>
        <location evidence="1">Cytoplasm</location>
    </subcellularLocation>
</comment>
<dbReference type="GO" id="GO:0008173">
    <property type="term" value="F:RNA methyltransferase activity"/>
    <property type="evidence" value="ECO:0007669"/>
    <property type="project" value="UniProtKB-UniRule"/>
</dbReference>
<dbReference type="EMBL" id="BFAA01021973">
    <property type="protein sequence ID" value="GCB82178.1"/>
    <property type="molecule type" value="Genomic_DNA"/>
</dbReference>
<dbReference type="STRING" id="75743.A0A401Q9W9"/>
<evidence type="ECO:0000313" key="13">
    <source>
        <dbReference type="EMBL" id="GCB82178.1"/>
    </source>
</evidence>
<dbReference type="GO" id="GO:0005737">
    <property type="term" value="C:cytoplasm"/>
    <property type="evidence" value="ECO:0007669"/>
    <property type="project" value="UniProtKB-SubCell"/>
</dbReference>
<evidence type="ECO:0000256" key="5">
    <source>
        <dbReference type="ARBA" id="ARBA00022679"/>
    </source>
</evidence>
<dbReference type="InterPro" id="IPR029063">
    <property type="entry name" value="SAM-dependent_MTases_sf"/>
</dbReference>
<dbReference type="Pfam" id="PF06859">
    <property type="entry name" value="Bin3"/>
    <property type="match status" value="1"/>
</dbReference>
<dbReference type="EC" id="2.1.1.-" evidence="11"/>
<dbReference type="InterPro" id="IPR039772">
    <property type="entry name" value="Bin3-like"/>
</dbReference>
<comment type="catalytic activity">
    <reaction evidence="8">
        <text>a 5'-end 5'-phospho-ribonucleoside-RNA + S-adenosyl-L-methionine = a 5'-end (5'-methylphospho)-ribonucleoside-RNA + S-adenosyl-L-homocysteine</text>
        <dbReference type="Rhea" id="RHEA:58656"/>
        <dbReference type="Rhea" id="RHEA-COMP:15179"/>
        <dbReference type="Rhea" id="RHEA-COMP:15181"/>
        <dbReference type="ChEBI" id="CHEBI:57856"/>
        <dbReference type="ChEBI" id="CHEBI:59789"/>
        <dbReference type="ChEBI" id="CHEBI:138282"/>
        <dbReference type="ChEBI" id="CHEBI:142776"/>
    </reaction>
</comment>
<dbReference type="AlphaFoldDB" id="A0A401Q9W9"/>
<proteinExistence type="inferred from homology"/>
<keyword evidence="3" id="KW-0963">Cytoplasm</keyword>
<comment type="function">
    <text evidence="9">O-methyltransferase that specifically monomethylates 5'-monophosphate of cytoplasmic histidyl tRNA (tRNA(His)), acting as a capping enzyme by protecting tRNA(His) from cleavage by DICER1. Also able, with less efficiently, to methylate the 5' monophosphate of a subset of pre-miRNAs, acting as a negative regulator of miRNA processing. The 5' monophosphate of pre-miRNAs is recognized by DICER1 and is required for pre-miRNAs processing: methylation at this position reduces the processing of pre-miRNAs by DICER1. Was also reported to mediate dimethylation of pre-miR-145; however dimethylation cannot be reproduced by another group which observes a monomethylation of pre-miR-145.</text>
</comment>
<organism evidence="13 14">
    <name type="scientific">Scyliorhinus torazame</name>
    <name type="common">Cloudy catshark</name>
    <name type="synonym">Catulus torazame</name>
    <dbReference type="NCBI Taxonomy" id="75743"/>
    <lineage>
        <taxon>Eukaryota</taxon>
        <taxon>Metazoa</taxon>
        <taxon>Chordata</taxon>
        <taxon>Craniata</taxon>
        <taxon>Vertebrata</taxon>
        <taxon>Chondrichthyes</taxon>
        <taxon>Elasmobranchii</taxon>
        <taxon>Galeomorphii</taxon>
        <taxon>Galeoidea</taxon>
        <taxon>Carcharhiniformes</taxon>
        <taxon>Scyliorhinidae</taxon>
        <taxon>Scyliorhinus</taxon>
    </lineage>
</organism>
<dbReference type="GO" id="GO:0032259">
    <property type="term" value="P:methylation"/>
    <property type="evidence" value="ECO:0007669"/>
    <property type="project" value="UniProtKB-KW"/>
</dbReference>
<comment type="catalytic activity">
    <reaction evidence="7">
        <text>a 5'-end 5'-phospho-ribonucleoside-RNA + 2 S-adenosyl-L-methionine = a 5'-end (5'-bismethylphospho)-ribonucleoside-RNA + 2 S-adenosyl-L-homocysteine</text>
        <dbReference type="Rhea" id="RHEA:58640"/>
        <dbReference type="Rhea" id="RHEA-COMP:15179"/>
        <dbReference type="Rhea" id="RHEA-COMP:15182"/>
        <dbReference type="ChEBI" id="CHEBI:57856"/>
        <dbReference type="ChEBI" id="CHEBI:59789"/>
        <dbReference type="ChEBI" id="CHEBI:138282"/>
        <dbReference type="ChEBI" id="CHEBI:142777"/>
    </reaction>
</comment>
<keyword evidence="14" id="KW-1185">Reference proteome</keyword>
<evidence type="ECO:0000256" key="4">
    <source>
        <dbReference type="ARBA" id="ARBA00022603"/>
    </source>
</evidence>
<name>A0A401Q9W9_SCYTO</name>
<dbReference type="OMA" id="LNHHDQG"/>
<evidence type="ECO:0000256" key="8">
    <source>
        <dbReference type="ARBA" id="ARBA00044707"/>
    </source>
</evidence>
<dbReference type="GO" id="GO:2000632">
    <property type="term" value="P:negative regulation of pre-miRNA processing"/>
    <property type="evidence" value="ECO:0007669"/>
    <property type="project" value="TreeGrafter"/>
</dbReference>
<evidence type="ECO:0000313" key="14">
    <source>
        <dbReference type="Proteomes" id="UP000288216"/>
    </source>
</evidence>
<evidence type="ECO:0000256" key="2">
    <source>
        <dbReference type="ARBA" id="ARBA00008361"/>
    </source>
</evidence>
<dbReference type="GO" id="GO:0008171">
    <property type="term" value="F:O-methyltransferase activity"/>
    <property type="evidence" value="ECO:0007669"/>
    <property type="project" value="UniProtKB-UniRule"/>
</dbReference>
<accession>A0A401Q9W9</accession>
<keyword evidence="6 10" id="KW-0949">S-adenosyl-L-methionine</keyword>
<dbReference type="SUPFAM" id="SSF53335">
    <property type="entry name" value="S-adenosyl-L-methionine-dependent methyltransferases"/>
    <property type="match status" value="1"/>
</dbReference>
<comment type="caution">
    <text evidence="13">The sequence shown here is derived from an EMBL/GenBank/DDBJ whole genome shotgun (WGS) entry which is preliminary data.</text>
</comment>
<reference evidence="13 14" key="1">
    <citation type="journal article" date="2018" name="Nat. Ecol. Evol.">
        <title>Shark genomes provide insights into elasmobranch evolution and the origin of vertebrates.</title>
        <authorList>
            <person name="Hara Y"/>
            <person name="Yamaguchi K"/>
            <person name="Onimaru K"/>
            <person name="Kadota M"/>
            <person name="Koyanagi M"/>
            <person name="Keeley SD"/>
            <person name="Tatsumi K"/>
            <person name="Tanaka K"/>
            <person name="Motone F"/>
            <person name="Kageyama Y"/>
            <person name="Nozu R"/>
            <person name="Adachi N"/>
            <person name="Nishimura O"/>
            <person name="Nakagawa R"/>
            <person name="Tanegashima C"/>
            <person name="Kiyatake I"/>
            <person name="Matsumoto R"/>
            <person name="Murakumo K"/>
            <person name="Nishida K"/>
            <person name="Terakita A"/>
            <person name="Kuratani S"/>
            <person name="Sato K"/>
            <person name="Hyodo S Kuraku.S."/>
        </authorList>
    </citation>
    <scope>NUCLEOTIDE SEQUENCE [LARGE SCALE GENOMIC DNA]</scope>
</reference>
<evidence type="ECO:0000259" key="12">
    <source>
        <dbReference type="PROSITE" id="PS51515"/>
    </source>
</evidence>
<dbReference type="PANTHER" id="PTHR12315:SF1">
    <property type="entry name" value="RNA 5'-MONOPHOSPHATE METHYLTRANSFERASE"/>
    <property type="match status" value="1"/>
</dbReference>
<dbReference type="PROSITE" id="PS51515">
    <property type="entry name" value="BIN3_SAM"/>
    <property type="match status" value="1"/>
</dbReference>
<comment type="similarity">
    <text evidence="2 11">Belongs to the methyltransferase superfamily.</text>
</comment>
<dbReference type="InterPro" id="IPR024160">
    <property type="entry name" value="BIN3_SAM-bd_dom"/>
</dbReference>